<dbReference type="GO" id="GO:0015979">
    <property type="term" value="P:photosynthesis"/>
    <property type="evidence" value="ECO:0007669"/>
    <property type="project" value="UniProtKB-UniRule"/>
</dbReference>
<geneLocation type="chloroplast" evidence="9"/>
<keyword evidence="8" id="KW-0793">Thylakoid</keyword>
<reference evidence="9" key="1">
    <citation type="submission" date="2016-09" db="EMBL/GenBank/DDBJ databases">
        <title>The plastid genome of some eustigmatophyte algae harbours a bacteria-derived six-gene cluster for biosynthesis of a novel secondary metabolite.</title>
        <authorList>
            <person name="Yurchenko T."/>
            <person name="Sevcikova T."/>
            <person name="Strnad H."/>
            <person name="Butenko A."/>
            <person name="Elias M."/>
        </authorList>
    </citation>
    <scope>NUCLEOTIDE SEQUENCE</scope>
</reference>
<keyword evidence="9" id="KW-0150">Chloroplast</keyword>
<dbReference type="GO" id="GO:0009535">
    <property type="term" value="C:chloroplast thylakoid membrane"/>
    <property type="evidence" value="ECO:0007669"/>
    <property type="project" value="UniProtKB-SubCell"/>
</dbReference>
<protein>
    <recommendedName>
        <fullName evidence="8">Photosystem II reaction center protein I</fullName>
        <shortName evidence="8">PSII-I</shortName>
    </recommendedName>
    <alternativeName>
        <fullName evidence="8">PSII 4.8 kDa protein</fullName>
    </alternativeName>
</protein>
<dbReference type="AlphaFoldDB" id="A0A1D8RDH6"/>
<keyword evidence="9" id="KW-0934">Plastid</keyword>
<keyword evidence="7 8" id="KW-0604">Photosystem II</keyword>
<keyword evidence="6 8" id="KW-0472">Membrane</keyword>
<sequence>MLVLKIAVYTVISFFVYLFWFGFISNDPSRNPKQNINN</sequence>
<evidence type="ECO:0000313" key="9">
    <source>
        <dbReference type="EMBL" id="AOW70771.1"/>
    </source>
</evidence>
<evidence type="ECO:0000256" key="5">
    <source>
        <dbReference type="ARBA" id="ARBA00022989"/>
    </source>
</evidence>
<proteinExistence type="inferred from homology"/>
<dbReference type="InterPro" id="IPR037271">
    <property type="entry name" value="PSII_PsbI_sf"/>
</dbReference>
<dbReference type="GO" id="GO:0009539">
    <property type="term" value="C:photosystem II reaction center"/>
    <property type="evidence" value="ECO:0007669"/>
    <property type="project" value="InterPro"/>
</dbReference>
<evidence type="ECO:0000256" key="7">
    <source>
        <dbReference type="ARBA" id="ARBA00023276"/>
    </source>
</evidence>
<evidence type="ECO:0000256" key="2">
    <source>
        <dbReference type="ARBA" id="ARBA00022469"/>
    </source>
</evidence>
<keyword evidence="4 8" id="KW-0812">Transmembrane</keyword>
<comment type="subcellular location">
    <subcellularLocation>
        <location evidence="1">Membrane</location>
        <topology evidence="1">Single-pass membrane protein</topology>
    </subcellularLocation>
    <subcellularLocation>
        <location evidence="8">Plastid</location>
        <location evidence="8">Chloroplast thylakoid membrane</location>
        <topology evidence="8">Single-pass membrane protein</topology>
    </subcellularLocation>
</comment>
<organism evidence="9">
    <name type="scientific">Monodopsis sp. MarTras21</name>
    <dbReference type="NCBI Taxonomy" id="1745953"/>
    <lineage>
        <taxon>Eukaryota</taxon>
        <taxon>Sar</taxon>
        <taxon>Stramenopiles</taxon>
        <taxon>Ochrophyta</taxon>
        <taxon>Eustigmatophyceae</taxon>
        <taxon>Eustigmatales</taxon>
        <taxon>Monodopsidaceae</taxon>
        <taxon>Monodopsis</taxon>
    </lineage>
</organism>
<dbReference type="PANTHER" id="PTHR35772:SF1">
    <property type="entry name" value="PHOTOSYSTEM II REACTION CENTER PROTEIN I"/>
    <property type="match status" value="1"/>
</dbReference>
<gene>
    <name evidence="8 9" type="primary">psbI</name>
</gene>
<evidence type="ECO:0000256" key="1">
    <source>
        <dbReference type="ARBA" id="ARBA00004167"/>
    </source>
</evidence>
<dbReference type="Pfam" id="PF02532">
    <property type="entry name" value="PsbI"/>
    <property type="match status" value="1"/>
</dbReference>
<dbReference type="SUPFAM" id="SSF161041">
    <property type="entry name" value="Photosystem II reaction center protein I, PsbI"/>
    <property type="match status" value="1"/>
</dbReference>
<comment type="subunit">
    <text evidence="8">PSII is composed of 1 copy each of membrane proteins PsbA, PsbB, PsbC, PsbD, PsbE, PsbF, PsbH, PsbI, PsbJ, PsbK, PsbL, PsbM, PsbT, PsbX, PsbY, PsbZ, Psb30/Ycf12, at least 3 peripheral proteins of the oxygen-evolving complex and a large number of cofactors. It forms dimeric complexes.</text>
</comment>
<keyword evidence="3 8" id="KW-0602">Photosynthesis</keyword>
<keyword evidence="2 8" id="KW-0674">Reaction center</keyword>
<feature type="transmembrane region" description="Helical" evidence="8">
    <location>
        <begin position="6"/>
        <end position="24"/>
    </location>
</feature>
<accession>A0A1D8RDH6</accession>
<comment type="similarity">
    <text evidence="8">Belongs to the PsbI family.</text>
</comment>
<comment type="function">
    <text evidence="8">One of the components of the core complex of photosystem II (PSII), required for its stability and/or assembly. PSII is a light-driven water:plastoquinone oxidoreductase that uses light energy to abstract electrons from H(2)O, generating O(2) and a proton gradient subsequently used for ATP formation. It consists of a core antenna complex that captures photons, and an electron transfer chain that converts photonic excitation into a charge separation.</text>
</comment>
<name>A0A1D8RDH6_9STRA</name>
<keyword evidence="5 8" id="KW-1133">Transmembrane helix</keyword>
<dbReference type="HAMAP" id="MF_01316">
    <property type="entry name" value="PSII_PsbI"/>
    <property type="match status" value="1"/>
</dbReference>
<evidence type="ECO:0000256" key="6">
    <source>
        <dbReference type="ARBA" id="ARBA00023136"/>
    </source>
</evidence>
<dbReference type="InterPro" id="IPR003686">
    <property type="entry name" value="PSII_PsbI"/>
</dbReference>
<dbReference type="EMBL" id="KX839260">
    <property type="protein sequence ID" value="AOW70771.1"/>
    <property type="molecule type" value="Genomic_DNA"/>
</dbReference>
<evidence type="ECO:0000256" key="4">
    <source>
        <dbReference type="ARBA" id="ARBA00022692"/>
    </source>
</evidence>
<dbReference type="PANTHER" id="PTHR35772">
    <property type="entry name" value="PHOTOSYSTEM II REACTION CENTER PROTEIN I"/>
    <property type="match status" value="1"/>
</dbReference>
<evidence type="ECO:0000256" key="3">
    <source>
        <dbReference type="ARBA" id="ARBA00022531"/>
    </source>
</evidence>
<evidence type="ECO:0000256" key="8">
    <source>
        <dbReference type="HAMAP-Rule" id="MF_01316"/>
    </source>
</evidence>